<feature type="compositionally biased region" description="Basic and acidic residues" evidence="1">
    <location>
        <begin position="30"/>
        <end position="60"/>
    </location>
</feature>
<feature type="domain" description="N-acetyltransferase" evidence="2">
    <location>
        <begin position="69"/>
        <end position="222"/>
    </location>
</feature>
<dbReference type="EMBL" id="FOZS01000004">
    <property type="protein sequence ID" value="SFT00754.1"/>
    <property type="molecule type" value="Genomic_DNA"/>
</dbReference>
<dbReference type="PROSITE" id="PS51186">
    <property type="entry name" value="GNAT"/>
    <property type="match status" value="1"/>
</dbReference>
<dbReference type="CDD" id="cd04301">
    <property type="entry name" value="NAT_SF"/>
    <property type="match status" value="1"/>
</dbReference>
<evidence type="ECO:0000313" key="3">
    <source>
        <dbReference type="EMBL" id="SFT00754.1"/>
    </source>
</evidence>
<dbReference type="Proteomes" id="UP000199199">
    <property type="component" value="Unassembled WGS sequence"/>
</dbReference>
<dbReference type="InterPro" id="IPR000182">
    <property type="entry name" value="GNAT_dom"/>
</dbReference>
<keyword evidence="4" id="KW-1185">Reference proteome</keyword>
<dbReference type="Gene3D" id="3.40.630.30">
    <property type="match status" value="1"/>
</dbReference>
<keyword evidence="3" id="KW-0808">Transferase</keyword>
<dbReference type="OrthoDB" id="299799at2157"/>
<accession>A0A1I6UHA5</accession>
<dbReference type="Pfam" id="PF13527">
    <property type="entry name" value="Acetyltransf_9"/>
    <property type="match status" value="1"/>
</dbReference>
<proteinExistence type="predicted"/>
<dbReference type="AlphaFoldDB" id="A0A1I6UHA5"/>
<sequence length="429" mass="48403">MASNDPQTDEQDETANTGTDRVAGGSIESDDGRGDRDERRGRENQATDDRTTGRSDRETASEDGDDDPYEIRLYEPSDRAGFLELYDLVFGDVDGEWFRWKYEDNPYVDHVPIVLATHEGSIVGTKPCFVLELRADSKTFRGYQPADVMVHPDHRRRGLYSRTTERMKEYYRARDPELFFNFPNPATLSGSLKHGWEIVERVPTYYRIQRPESMLEMTESERVATLTSVATPVVERYLDAQTPRESGVRGVSVERYDEVPAEVFAEIYRRAIPGTIHANRNETFYEWRFENPTRSYEAYVARKRGEAIAGIVTGTAIEDGSRITNLTDVVPLATTADRRDGIRALLSRIVDDRRDDAILAVSGDGIPESILSEFGFYSDLAVPLSHVSQPTTQVTYPISSEGGHEWTVGGRAVADAANWTITFAEQDTR</sequence>
<dbReference type="GO" id="GO:0016747">
    <property type="term" value="F:acyltransferase activity, transferring groups other than amino-acyl groups"/>
    <property type="evidence" value="ECO:0007669"/>
    <property type="project" value="InterPro"/>
</dbReference>
<name>A0A1I6UHA5_9EURY</name>
<reference evidence="4" key="1">
    <citation type="submission" date="2016-10" db="EMBL/GenBank/DDBJ databases">
        <authorList>
            <person name="Varghese N."/>
            <person name="Submissions S."/>
        </authorList>
    </citation>
    <scope>NUCLEOTIDE SEQUENCE [LARGE SCALE GENOMIC DNA]</scope>
    <source>
        <strain evidence="4">DSM 22427</strain>
    </source>
</reference>
<evidence type="ECO:0000256" key="1">
    <source>
        <dbReference type="SAM" id="MobiDB-lite"/>
    </source>
</evidence>
<dbReference type="SUPFAM" id="SSF55729">
    <property type="entry name" value="Acyl-CoA N-acyltransferases (Nat)"/>
    <property type="match status" value="1"/>
</dbReference>
<organism evidence="3 4">
    <name type="scientific">Halostagnicola kamekurae</name>
    <dbReference type="NCBI Taxonomy" id="619731"/>
    <lineage>
        <taxon>Archaea</taxon>
        <taxon>Methanobacteriati</taxon>
        <taxon>Methanobacteriota</taxon>
        <taxon>Stenosarchaea group</taxon>
        <taxon>Halobacteria</taxon>
        <taxon>Halobacteriales</taxon>
        <taxon>Natrialbaceae</taxon>
        <taxon>Halostagnicola</taxon>
    </lineage>
</organism>
<evidence type="ECO:0000259" key="2">
    <source>
        <dbReference type="PROSITE" id="PS51186"/>
    </source>
</evidence>
<dbReference type="InterPro" id="IPR016181">
    <property type="entry name" value="Acyl_CoA_acyltransferase"/>
</dbReference>
<gene>
    <name evidence="3" type="ORF">SAMN04488556_3865</name>
</gene>
<dbReference type="RefSeq" id="WP_092907058.1">
    <property type="nucleotide sequence ID" value="NZ_FOZS01000004.1"/>
</dbReference>
<evidence type="ECO:0000313" key="4">
    <source>
        <dbReference type="Proteomes" id="UP000199199"/>
    </source>
</evidence>
<protein>
    <submittedName>
        <fullName evidence="3">Acetyltransferase (GNAT) domain-containing protein</fullName>
    </submittedName>
</protein>
<feature type="region of interest" description="Disordered" evidence="1">
    <location>
        <begin position="1"/>
        <end position="72"/>
    </location>
</feature>